<protein>
    <submittedName>
        <fullName evidence="1">Uncharacterized protein</fullName>
    </submittedName>
</protein>
<sequence>MFYLFGINGIFIKPRLASFTWLILLYNNIIPNHSPLFTSLRKYKHTHTHRVETAGVERGGRGVIYSTLLRRN</sequence>
<comment type="caution">
    <text evidence="1">The sequence shown here is derived from an EMBL/GenBank/DDBJ whole genome shotgun (WGS) entry which is preliminary data.</text>
</comment>
<evidence type="ECO:0000313" key="2">
    <source>
        <dbReference type="Proteomes" id="UP001055879"/>
    </source>
</evidence>
<gene>
    <name evidence="1" type="ORF">L6452_06643</name>
</gene>
<reference evidence="1 2" key="2">
    <citation type="journal article" date="2022" name="Mol. Ecol. Resour.">
        <title>The genomes of chicory, endive, great burdock and yacon provide insights into Asteraceae paleo-polyploidization history and plant inulin production.</title>
        <authorList>
            <person name="Fan W."/>
            <person name="Wang S."/>
            <person name="Wang H."/>
            <person name="Wang A."/>
            <person name="Jiang F."/>
            <person name="Liu H."/>
            <person name="Zhao H."/>
            <person name="Xu D."/>
            <person name="Zhang Y."/>
        </authorList>
    </citation>
    <scope>NUCLEOTIDE SEQUENCE [LARGE SCALE GENOMIC DNA]</scope>
    <source>
        <strain evidence="2">cv. Niubang</strain>
    </source>
</reference>
<accession>A0ACB9EK05</accession>
<dbReference type="EMBL" id="CM042048">
    <property type="protein sequence ID" value="KAI3759070.1"/>
    <property type="molecule type" value="Genomic_DNA"/>
</dbReference>
<keyword evidence="2" id="KW-1185">Reference proteome</keyword>
<dbReference type="Proteomes" id="UP001055879">
    <property type="component" value="Linkage Group LG02"/>
</dbReference>
<reference evidence="2" key="1">
    <citation type="journal article" date="2022" name="Mol. Ecol. Resour.">
        <title>The genomes of chicory, endive, great burdock and yacon provide insights into Asteraceae palaeo-polyploidization history and plant inulin production.</title>
        <authorList>
            <person name="Fan W."/>
            <person name="Wang S."/>
            <person name="Wang H."/>
            <person name="Wang A."/>
            <person name="Jiang F."/>
            <person name="Liu H."/>
            <person name="Zhao H."/>
            <person name="Xu D."/>
            <person name="Zhang Y."/>
        </authorList>
    </citation>
    <scope>NUCLEOTIDE SEQUENCE [LARGE SCALE GENOMIC DNA]</scope>
    <source>
        <strain evidence="2">cv. Niubang</strain>
    </source>
</reference>
<proteinExistence type="predicted"/>
<name>A0ACB9EK05_ARCLA</name>
<organism evidence="1 2">
    <name type="scientific">Arctium lappa</name>
    <name type="common">Greater burdock</name>
    <name type="synonym">Lappa major</name>
    <dbReference type="NCBI Taxonomy" id="4217"/>
    <lineage>
        <taxon>Eukaryota</taxon>
        <taxon>Viridiplantae</taxon>
        <taxon>Streptophyta</taxon>
        <taxon>Embryophyta</taxon>
        <taxon>Tracheophyta</taxon>
        <taxon>Spermatophyta</taxon>
        <taxon>Magnoliopsida</taxon>
        <taxon>eudicotyledons</taxon>
        <taxon>Gunneridae</taxon>
        <taxon>Pentapetalae</taxon>
        <taxon>asterids</taxon>
        <taxon>campanulids</taxon>
        <taxon>Asterales</taxon>
        <taxon>Asteraceae</taxon>
        <taxon>Carduoideae</taxon>
        <taxon>Cardueae</taxon>
        <taxon>Arctiinae</taxon>
        <taxon>Arctium</taxon>
    </lineage>
</organism>
<evidence type="ECO:0000313" key="1">
    <source>
        <dbReference type="EMBL" id="KAI3759070.1"/>
    </source>
</evidence>